<dbReference type="EMBL" id="QSAJ01000065">
    <property type="protein sequence ID" value="RGW47479.1"/>
    <property type="molecule type" value="Genomic_DNA"/>
</dbReference>
<evidence type="ECO:0000256" key="1">
    <source>
        <dbReference type="SAM" id="MobiDB-lite"/>
    </source>
</evidence>
<sequence>MKRTKKLYILLGVLVVICIATFTLSKTEEKKEKIKNSDKTILKVDSDSVNRISWKSSSGSLAFEKKDGTWTYTDDANFPVDQDKIAERLKLFKEFGVAFEIEDVDDYGQYGLDDPECTITLETDDETYKISLGDYSTMDSQRYVSIGDGNVYLVKNDPMDSFDVTIDALVKNDEIPNFNQVEKISEIKVSGSTSLDAKYKENEGLSDNEDDIYFVNKDKEEQPLDTNLVKTYLNNVKALNLGTYVTYNATDEELVKYGLDEPQYNLEVKYTPKSEDSSEDSGDSKDSEAGSSEKTFILHVSAKQDDKAYVRIGDSKIIYEITEDEYKNVTDGSYDSLRYKSVVTADLSDVDSVKVTLEDKDYTIDLSEKKGDVVSTYDGEEIEGTDFTDALKALKASDFTSEEPSEKEEISFTLHYKDDKYPEKEVKIYRYDGTNCLVTIDGKSISLVKRNLVVDLTEAVNAIVLK</sequence>
<protein>
    <submittedName>
        <fullName evidence="3">DUF4340 domain-containing protein</fullName>
    </submittedName>
</protein>
<evidence type="ECO:0000313" key="3">
    <source>
        <dbReference type="EMBL" id="RGW47479.1"/>
    </source>
</evidence>
<dbReference type="Pfam" id="PF14238">
    <property type="entry name" value="DUF4340"/>
    <property type="match status" value="1"/>
</dbReference>
<proteinExistence type="predicted"/>
<dbReference type="Proteomes" id="UP000266376">
    <property type="component" value="Unassembled WGS sequence"/>
</dbReference>
<feature type="compositionally biased region" description="Basic and acidic residues" evidence="1">
    <location>
        <begin position="270"/>
        <end position="288"/>
    </location>
</feature>
<accession>A0A395XHZ6</accession>
<reference evidence="3 4" key="1">
    <citation type="submission" date="2018-08" db="EMBL/GenBank/DDBJ databases">
        <title>A genome reference for cultivated species of the human gut microbiota.</title>
        <authorList>
            <person name="Zou Y."/>
            <person name="Xue W."/>
            <person name="Luo G."/>
        </authorList>
    </citation>
    <scope>NUCLEOTIDE SEQUENCE [LARGE SCALE GENOMIC DNA]</scope>
    <source>
        <strain evidence="3 4">AF12-11</strain>
    </source>
</reference>
<evidence type="ECO:0000313" key="4">
    <source>
        <dbReference type="Proteomes" id="UP000266376"/>
    </source>
</evidence>
<evidence type="ECO:0000259" key="2">
    <source>
        <dbReference type="Pfam" id="PF14238"/>
    </source>
</evidence>
<dbReference type="InterPro" id="IPR025641">
    <property type="entry name" value="DUF4340"/>
</dbReference>
<organism evidence="3 4">
    <name type="scientific">Dorea formicigenerans</name>
    <dbReference type="NCBI Taxonomy" id="39486"/>
    <lineage>
        <taxon>Bacteria</taxon>
        <taxon>Bacillati</taxon>
        <taxon>Bacillota</taxon>
        <taxon>Clostridia</taxon>
        <taxon>Lachnospirales</taxon>
        <taxon>Lachnospiraceae</taxon>
        <taxon>Dorea</taxon>
    </lineage>
</organism>
<comment type="caution">
    <text evidence="3">The sequence shown here is derived from an EMBL/GenBank/DDBJ whole genome shotgun (WGS) entry which is preliminary data.</text>
</comment>
<feature type="domain" description="DUF4340" evidence="2">
    <location>
        <begin position="70"/>
        <end position="262"/>
    </location>
</feature>
<gene>
    <name evidence="3" type="ORF">DWV67_15490</name>
</gene>
<name>A0A395XHZ6_9FIRM</name>
<dbReference type="AlphaFoldDB" id="A0A395XHZ6"/>
<feature type="region of interest" description="Disordered" evidence="1">
    <location>
        <begin position="269"/>
        <end position="290"/>
    </location>
</feature>